<keyword evidence="2" id="KW-1185">Reference proteome</keyword>
<reference evidence="1 2" key="1">
    <citation type="submission" date="2019-08" db="EMBL/GenBank/DDBJ databases">
        <title>The genome of the soybean aphid Biotype 1, its phylome, world population structure and adaptation to the North American continent.</title>
        <authorList>
            <person name="Giordano R."/>
            <person name="Donthu R.K."/>
            <person name="Hernandez A.G."/>
            <person name="Wright C.L."/>
            <person name="Zimin A.V."/>
        </authorList>
    </citation>
    <scope>NUCLEOTIDE SEQUENCE [LARGE SCALE GENOMIC DNA]</scope>
    <source>
        <tissue evidence="1">Whole aphids</tissue>
    </source>
</reference>
<accession>A0A6G0SUQ1</accession>
<organism evidence="1 2">
    <name type="scientific">Aphis glycines</name>
    <name type="common">Soybean aphid</name>
    <dbReference type="NCBI Taxonomy" id="307491"/>
    <lineage>
        <taxon>Eukaryota</taxon>
        <taxon>Metazoa</taxon>
        <taxon>Ecdysozoa</taxon>
        <taxon>Arthropoda</taxon>
        <taxon>Hexapoda</taxon>
        <taxon>Insecta</taxon>
        <taxon>Pterygota</taxon>
        <taxon>Neoptera</taxon>
        <taxon>Paraneoptera</taxon>
        <taxon>Hemiptera</taxon>
        <taxon>Sternorrhyncha</taxon>
        <taxon>Aphidomorpha</taxon>
        <taxon>Aphidoidea</taxon>
        <taxon>Aphididae</taxon>
        <taxon>Aphidini</taxon>
        <taxon>Aphis</taxon>
        <taxon>Aphis</taxon>
    </lineage>
</organism>
<dbReference type="AlphaFoldDB" id="A0A6G0SUQ1"/>
<name>A0A6G0SUQ1_APHGL</name>
<comment type="caution">
    <text evidence="1">The sequence shown here is derived from an EMBL/GenBank/DDBJ whole genome shotgun (WGS) entry which is preliminary data.</text>
</comment>
<evidence type="ECO:0000313" key="1">
    <source>
        <dbReference type="EMBL" id="KAE9521825.1"/>
    </source>
</evidence>
<protein>
    <submittedName>
        <fullName evidence="1">Uncharacterized protein</fullName>
    </submittedName>
</protein>
<dbReference type="Proteomes" id="UP000475862">
    <property type="component" value="Unassembled WGS sequence"/>
</dbReference>
<proteinExistence type="predicted"/>
<sequence>MKDKKSFVQEKYLKNIRCQWNQQMIEKNSNHENYLSNSLGNNDCLMKFTTSGRRSRYSSIHSGLYWNRLNKYQLYLLYPEITYYLLPIKTYTFLINNKNQRDRNADNWSTYLKISKYQVFLVIERLKMLMNQIPTEAHTLLSCKMTIMLNLNGHHTVSAKEYLQDGSPKKTIKWLYLIYF</sequence>
<gene>
    <name evidence="1" type="ORF">AGLY_017777</name>
</gene>
<dbReference type="EMBL" id="VYZN01001968">
    <property type="protein sequence ID" value="KAE9521825.1"/>
    <property type="molecule type" value="Genomic_DNA"/>
</dbReference>
<evidence type="ECO:0000313" key="2">
    <source>
        <dbReference type="Proteomes" id="UP000475862"/>
    </source>
</evidence>